<dbReference type="Gramene" id="Pp3c16_13390V3.2">
    <property type="protein sequence ID" value="PAC:32985935.CDS.1"/>
    <property type="gene ID" value="Pp3c16_13390"/>
</dbReference>
<proteinExistence type="predicted"/>
<sequence length="599" mass="67486">MAYTMLKGRNHLRDYPGTPLPRRAHHKAAPPLDVGIIPGNRFLLLPLRRVSKFVRHRCHGSSATSTKTCILQTATTTSRSAVFQTGTPSIGKRTRNIDHCENDLNSLRSTGSTPKKFTKKVCMKQRRIHHPTFVRTRLSPVSEKENVEQEENLFENVSILDHVRSWNVDETPVHSQERVTELRNVDDQVLGLGRQVNQEGAKNLQKTSNLVSKEKTRPKTICGNVGHRYLSARRVLNQRRDSLRYDNHDGVSNTSLKHDILAMFHYISKLRSISGCFYNTCNDEFVQQNSSLRGRQILPSSALERVHDVPRGVTESGYISPVLVELKLRNRIKKPNSQRSSRISSGIIMLGSGVNYIKCNDSAGRTKHLSKPKSATIVGTSLGRPTELLKQQVVRKRLEEAIKRVLVNRTCKSHGGPLRKTGLIIFDQSTANCNYHLGEPEEEEFKGWIDLTTASERSVQTGQEQFGGEAALGKTQAQSSEQCRVVAQQLQKPRKKLRNALPRIHTSERNKVRCSSRPVRHGIFQNTSIGHQFPPYAHMSTNDAEVVEELGRCKAKRPESNSQVRNLTYLKGYLDLSSRENDLPIGPLHAHEEQIGVAE</sequence>
<dbReference type="EMBL" id="ABEU02000016">
    <property type="protein sequence ID" value="PNR37816.1"/>
    <property type="molecule type" value="Genomic_DNA"/>
</dbReference>
<dbReference type="InParanoid" id="A9RL29"/>
<evidence type="ECO:0000256" key="1">
    <source>
        <dbReference type="SAM" id="MobiDB-lite"/>
    </source>
</evidence>
<dbReference type="AlphaFoldDB" id="A9RL29"/>
<gene>
    <name evidence="2" type="ORF">PHYPA_020925</name>
</gene>
<name>A9RL29_PHYPA</name>
<dbReference type="Gramene" id="Pp3c16_13390V3.1">
    <property type="protein sequence ID" value="PAC:32985934.CDS.1"/>
    <property type="gene ID" value="Pp3c16_13390"/>
</dbReference>
<dbReference type="PaxDb" id="3218-PP1S15_175V6.1"/>
<protein>
    <submittedName>
        <fullName evidence="2 3">Uncharacterized protein</fullName>
    </submittedName>
</protein>
<keyword evidence="4" id="KW-1185">Reference proteome</keyword>
<reference evidence="3" key="3">
    <citation type="submission" date="2020-12" db="UniProtKB">
        <authorList>
            <consortium name="EnsemblPlants"/>
        </authorList>
    </citation>
    <scope>IDENTIFICATION</scope>
</reference>
<evidence type="ECO:0000313" key="4">
    <source>
        <dbReference type="Proteomes" id="UP000006727"/>
    </source>
</evidence>
<reference evidence="2 4" key="2">
    <citation type="journal article" date="2018" name="Plant J.">
        <title>The Physcomitrella patens chromosome-scale assembly reveals moss genome structure and evolution.</title>
        <authorList>
            <person name="Lang D."/>
            <person name="Ullrich K.K."/>
            <person name="Murat F."/>
            <person name="Fuchs J."/>
            <person name="Jenkins J."/>
            <person name="Haas F.B."/>
            <person name="Piednoel M."/>
            <person name="Gundlach H."/>
            <person name="Van Bel M."/>
            <person name="Meyberg R."/>
            <person name="Vives C."/>
            <person name="Morata J."/>
            <person name="Symeonidi A."/>
            <person name="Hiss M."/>
            <person name="Muchero W."/>
            <person name="Kamisugi Y."/>
            <person name="Saleh O."/>
            <person name="Blanc G."/>
            <person name="Decker E.L."/>
            <person name="van Gessel N."/>
            <person name="Grimwood J."/>
            <person name="Hayes R.D."/>
            <person name="Graham S.W."/>
            <person name="Gunter L.E."/>
            <person name="McDaniel S.F."/>
            <person name="Hoernstein S.N.W."/>
            <person name="Larsson A."/>
            <person name="Li F.W."/>
            <person name="Perroud P.F."/>
            <person name="Phillips J."/>
            <person name="Ranjan P."/>
            <person name="Rokshar D.S."/>
            <person name="Rothfels C.J."/>
            <person name="Schneider L."/>
            <person name="Shu S."/>
            <person name="Stevenson D.W."/>
            <person name="Thummler F."/>
            <person name="Tillich M."/>
            <person name="Villarreal Aguilar J.C."/>
            <person name="Widiez T."/>
            <person name="Wong G.K."/>
            <person name="Wymore A."/>
            <person name="Zhang Y."/>
            <person name="Zimmer A.D."/>
            <person name="Quatrano R.S."/>
            <person name="Mayer K.F.X."/>
            <person name="Goodstein D."/>
            <person name="Casacuberta J.M."/>
            <person name="Vandepoele K."/>
            <person name="Reski R."/>
            <person name="Cuming A.C."/>
            <person name="Tuskan G.A."/>
            <person name="Maumus F."/>
            <person name="Salse J."/>
            <person name="Schmutz J."/>
            <person name="Rensing S.A."/>
        </authorList>
    </citation>
    <scope>NUCLEOTIDE SEQUENCE [LARGE SCALE GENOMIC DNA]</scope>
    <source>
        <strain evidence="3 4">cv. Gransden 2004</strain>
    </source>
</reference>
<dbReference type="HOGENOM" id="CLU_455906_0_0_1"/>
<dbReference type="EnsemblPlants" id="Pp3c16_13390V3.1">
    <property type="protein sequence ID" value="PAC:32985934.CDS.1"/>
    <property type="gene ID" value="Pp3c16_13390"/>
</dbReference>
<feature type="region of interest" description="Disordered" evidence="1">
    <location>
        <begin position="1"/>
        <end position="26"/>
    </location>
</feature>
<accession>A9RL29</accession>
<organism evidence="2">
    <name type="scientific">Physcomitrium patens</name>
    <name type="common">Spreading-leaved earth moss</name>
    <name type="synonym">Physcomitrella patens</name>
    <dbReference type="NCBI Taxonomy" id="3218"/>
    <lineage>
        <taxon>Eukaryota</taxon>
        <taxon>Viridiplantae</taxon>
        <taxon>Streptophyta</taxon>
        <taxon>Embryophyta</taxon>
        <taxon>Bryophyta</taxon>
        <taxon>Bryophytina</taxon>
        <taxon>Bryopsida</taxon>
        <taxon>Funariidae</taxon>
        <taxon>Funariales</taxon>
        <taxon>Funariaceae</taxon>
        <taxon>Physcomitrium</taxon>
    </lineage>
</organism>
<evidence type="ECO:0000313" key="2">
    <source>
        <dbReference type="EMBL" id="PNR37816.1"/>
    </source>
</evidence>
<reference evidence="2 4" key="1">
    <citation type="journal article" date="2008" name="Science">
        <title>The Physcomitrella genome reveals evolutionary insights into the conquest of land by plants.</title>
        <authorList>
            <person name="Rensing S."/>
            <person name="Lang D."/>
            <person name="Zimmer A."/>
            <person name="Terry A."/>
            <person name="Salamov A."/>
            <person name="Shapiro H."/>
            <person name="Nishiyama T."/>
            <person name="Perroud P.-F."/>
            <person name="Lindquist E."/>
            <person name="Kamisugi Y."/>
            <person name="Tanahashi T."/>
            <person name="Sakakibara K."/>
            <person name="Fujita T."/>
            <person name="Oishi K."/>
            <person name="Shin-I T."/>
            <person name="Kuroki Y."/>
            <person name="Toyoda A."/>
            <person name="Suzuki Y."/>
            <person name="Hashimoto A."/>
            <person name="Yamaguchi K."/>
            <person name="Sugano A."/>
            <person name="Kohara Y."/>
            <person name="Fujiyama A."/>
            <person name="Anterola A."/>
            <person name="Aoki S."/>
            <person name="Ashton N."/>
            <person name="Barbazuk W.B."/>
            <person name="Barker E."/>
            <person name="Bennetzen J."/>
            <person name="Bezanilla M."/>
            <person name="Blankenship R."/>
            <person name="Cho S.H."/>
            <person name="Dutcher S."/>
            <person name="Estelle M."/>
            <person name="Fawcett J.A."/>
            <person name="Gundlach H."/>
            <person name="Hanada K."/>
            <person name="Heyl A."/>
            <person name="Hicks K.A."/>
            <person name="Hugh J."/>
            <person name="Lohr M."/>
            <person name="Mayer K."/>
            <person name="Melkozernov A."/>
            <person name="Murata T."/>
            <person name="Nelson D."/>
            <person name="Pils B."/>
            <person name="Prigge M."/>
            <person name="Reiss B."/>
            <person name="Renner T."/>
            <person name="Rombauts S."/>
            <person name="Rushton P."/>
            <person name="Sanderfoot A."/>
            <person name="Schween G."/>
            <person name="Shiu S.-H."/>
            <person name="Stueber K."/>
            <person name="Theodoulou F.L."/>
            <person name="Tu H."/>
            <person name="Van de Peer Y."/>
            <person name="Verrier P.J."/>
            <person name="Waters E."/>
            <person name="Wood A."/>
            <person name="Yang L."/>
            <person name="Cove D."/>
            <person name="Cuming A."/>
            <person name="Hasebe M."/>
            <person name="Lucas S."/>
            <person name="Mishler D.B."/>
            <person name="Reski R."/>
            <person name="Grigoriev I."/>
            <person name="Quatrano R.S."/>
            <person name="Boore J.L."/>
        </authorList>
    </citation>
    <scope>NUCLEOTIDE SEQUENCE [LARGE SCALE GENOMIC DNA]</scope>
    <source>
        <strain evidence="3 4">cv. Gransden 2004</strain>
    </source>
</reference>
<dbReference type="EnsemblPlants" id="Pp3c16_13390V3.2">
    <property type="protein sequence ID" value="PAC:32985935.CDS.1"/>
    <property type="gene ID" value="Pp3c16_13390"/>
</dbReference>
<evidence type="ECO:0000313" key="3">
    <source>
        <dbReference type="EnsemblPlants" id="PAC:32985934.CDS.1"/>
    </source>
</evidence>
<dbReference type="Proteomes" id="UP000006727">
    <property type="component" value="Chromosome 16"/>
</dbReference>